<protein>
    <submittedName>
        <fullName evidence="2">Uncharacterized protein</fullName>
    </submittedName>
</protein>
<feature type="compositionally biased region" description="Basic and acidic residues" evidence="1">
    <location>
        <begin position="344"/>
        <end position="354"/>
    </location>
</feature>
<feature type="compositionally biased region" description="Basic residues" evidence="1">
    <location>
        <begin position="765"/>
        <end position="774"/>
    </location>
</feature>
<proteinExistence type="predicted"/>
<feature type="region of interest" description="Disordered" evidence="1">
    <location>
        <begin position="628"/>
        <end position="701"/>
    </location>
</feature>
<keyword evidence="3" id="KW-1185">Reference proteome</keyword>
<feature type="region of interest" description="Disordered" evidence="1">
    <location>
        <begin position="496"/>
        <end position="520"/>
    </location>
</feature>
<evidence type="ECO:0000313" key="3">
    <source>
        <dbReference type="Proteomes" id="UP001500131"/>
    </source>
</evidence>
<accession>A0AAW3A4I8</accession>
<dbReference type="Proteomes" id="UP001500131">
    <property type="component" value="Unassembled WGS sequence"/>
</dbReference>
<feature type="compositionally biased region" description="Basic and acidic residues" evidence="1">
    <location>
        <begin position="160"/>
        <end position="175"/>
    </location>
</feature>
<evidence type="ECO:0000256" key="1">
    <source>
        <dbReference type="SAM" id="MobiDB-lite"/>
    </source>
</evidence>
<feature type="region of interest" description="Disordered" evidence="1">
    <location>
        <begin position="334"/>
        <end position="356"/>
    </location>
</feature>
<name>A0AAW3A4I8_9TRYP</name>
<comment type="caution">
    <text evidence="2">The sequence shown here is derived from an EMBL/GenBank/DDBJ whole genome shotgun (WGS) entry which is preliminary data.</text>
</comment>
<sequence length="774" mass="83846">MHNKHRYAIPVSTSGIQAGPPVLFQNPNRHKRGGYGPGTADGPSPSQPPLPTGSYSTGGRGVFPSESTTTHRSSRSRSNPSVCFIDTPADDADNGDLVQLPTATVAGAVTPQLSILRTSSSLIRALPSLFDFEYESPHTPRQSPAEPKQNLPAAVVSSQSEEKSAEGAKEADSRACRPRRPSVTAVPPCLSLPSLNAHHPLCSNSDLAFRFVTDGDVGDMAALWWAAHQLPMPEVKQVKHLESVTPETAAKDVLSASKQSPAVIPKNTAHSVLCPPQPPSSALEALSMSAVIPDGPYSALYTSNQGITPEIEYQTDKVARAASQVKGWDAATITTQKTGAQLEHPPRTKEENSTRARRAQRLQNHALEEDKLSRATSDLTQASYTISCTSSLDSLPLMRKEGAAEDDSCEVSRRTMQRAMVDMEPIRHNEQAVDMESLMDRYFFYERQTSSPAGDVKSTSPLDNYDEAMFNASPAADEDDMENSAMLKSRSSFMDDTVTPSPQYSAAIPSGTPENALSLSRDSTDAGYEYVNLSTPRTVSLVGDSSSLAIGGFSRASLLEGQHIAAHAPPSRKARNSIGTWRRHATLAFLQHFTTAEQLKPKPAVTMVESTVSCGLASNKFEESVVSESPSSLGALTPSLAASPRDTLCSDSEDLRSSVMSEFENDDENAGKMVNPVEPQTLSAPKKRPSPPPSPNGLKTGHQWRWSSIRERLMQPPIPTVPGNNERRLQRLLQWYRATVTANIKEAPQSRRARDSSAALDPLYLHRRPKKIAQ</sequence>
<reference evidence="2 3" key="1">
    <citation type="submission" date="2024-02" db="EMBL/GenBank/DDBJ databases">
        <title>FIRST GENOME SEQUENCES OF Leishmania (Viannia) shawi, Leishmania (Viannia) lindenbergi AND Leishmania (Viannia) utingensis.</title>
        <authorList>
            <person name="Resadore F."/>
            <person name="Custodio M.G.F."/>
            <person name="Boite M.C."/>
            <person name="Cupolillo E."/>
            <person name="Ferreira G.E.M."/>
        </authorList>
    </citation>
    <scope>NUCLEOTIDE SEQUENCE [LARGE SCALE GENOMIC DNA]</scope>
    <source>
        <strain evidence="2 3">MHOM/BR/1966/M15733</strain>
    </source>
</reference>
<feature type="region of interest" description="Disordered" evidence="1">
    <location>
        <begin position="1"/>
        <end position="87"/>
    </location>
</feature>
<gene>
    <name evidence="2" type="ORF">Q4I31_006372</name>
</gene>
<organism evidence="2 3">
    <name type="scientific">Leishmania lindenbergi</name>
    <dbReference type="NCBI Taxonomy" id="651832"/>
    <lineage>
        <taxon>Eukaryota</taxon>
        <taxon>Discoba</taxon>
        <taxon>Euglenozoa</taxon>
        <taxon>Kinetoplastea</taxon>
        <taxon>Metakinetoplastina</taxon>
        <taxon>Trypanosomatida</taxon>
        <taxon>Trypanosomatidae</taxon>
        <taxon>Leishmaniinae</taxon>
        <taxon>Leishmania</taxon>
    </lineage>
</organism>
<dbReference type="AlphaFoldDB" id="A0AAW3A4I8"/>
<dbReference type="EMBL" id="JBAMZK010000033">
    <property type="protein sequence ID" value="KAL0498061.1"/>
    <property type="molecule type" value="Genomic_DNA"/>
</dbReference>
<feature type="region of interest" description="Disordered" evidence="1">
    <location>
        <begin position="135"/>
        <end position="182"/>
    </location>
</feature>
<feature type="region of interest" description="Disordered" evidence="1">
    <location>
        <begin position="746"/>
        <end position="774"/>
    </location>
</feature>
<evidence type="ECO:0000313" key="2">
    <source>
        <dbReference type="EMBL" id="KAL0498061.1"/>
    </source>
</evidence>